<dbReference type="STRING" id="1182545.A0A072PN62"/>
<gene>
    <name evidence="2" type="ORF">A1O9_02757</name>
</gene>
<sequence length="63" mass="7280">MSGVPQRFWGSPIRYLRWAAHEKPAIFWSCVLGGLTPFTFIVIPPLRRWAGDEEPPRIPLTYP</sequence>
<reference evidence="2 3" key="1">
    <citation type="submission" date="2013-03" db="EMBL/GenBank/DDBJ databases">
        <title>The Genome Sequence of Exophiala aquamarina CBS 119918.</title>
        <authorList>
            <consortium name="The Broad Institute Genomics Platform"/>
            <person name="Cuomo C."/>
            <person name="de Hoog S."/>
            <person name="Gorbushina A."/>
            <person name="Walker B."/>
            <person name="Young S.K."/>
            <person name="Zeng Q."/>
            <person name="Gargeya S."/>
            <person name="Fitzgerald M."/>
            <person name="Haas B."/>
            <person name="Abouelleil A."/>
            <person name="Allen A.W."/>
            <person name="Alvarado L."/>
            <person name="Arachchi H.M."/>
            <person name="Berlin A.M."/>
            <person name="Chapman S.B."/>
            <person name="Gainer-Dewar J."/>
            <person name="Goldberg J."/>
            <person name="Griggs A."/>
            <person name="Gujja S."/>
            <person name="Hansen M."/>
            <person name="Howarth C."/>
            <person name="Imamovic A."/>
            <person name="Ireland A."/>
            <person name="Larimer J."/>
            <person name="McCowan C."/>
            <person name="Murphy C."/>
            <person name="Pearson M."/>
            <person name="Poon T.W."/>
            <person name="Priest M."/>
            <person name="Roberts A."/>
            <person name="Saif S."/>
            <person name="Shea T."/>
            <person name="Sisk P."/>
            <person name="Sykes S."/>
            <person name="Wortman J."/>
            <person name="Nusbaum C."/>
            <person name="Birren B."/>
        </authorList>
    </citation>
    <scope>NUCLEOTIDE SEQUENCE [LARGE SCALE GENOMIC DNA]</scope>
    <source>
        <strain evidence="2 3">CBS 119918</strain>
    </source>
</reference>
<feature type="transmembrane region" description="Helical" evidence="1">
    <location>
        <begin position="25"/>
        <end position="43"/>
    </location>
</feature>
<comment type="caution">
    <text evidence="2">The sequence shown here is derived from an EMBL/GenBank/DDBJ whole genome shotgun (WGS) entry which is preliminary data.</text>
</comment>
<dbReference type="RefSeq" id="XP_013263782.1">
    <property type="nucleotide sequence ID" value="XM_013408328.1"/>
</dbReference>
<dbReference type="InterPro" id="IPR039961">
    <property type="entry name" value="Nuo9.5"/>
</dbReference>
<keyword evidence="1" id="KW-0472">Membrane</keyword>
<dbReference type="Proteomes" id="UP000027920">
    <property type="component" value="Unassembled WGS sequence"/>
</dbReference>
<dbReference type="HOGENOM" id="CLU_166990_0_1_1"/>
<dbReference type="OrthoDB" id="2093409at2759"/>
<feature type="non-terminal residue" evidence="2">
    <location>
        <position position="63"/>
    </location>
</feature>
<evidence type="ECO:0000313" key="2">
    <source>
        <dbReference type="EMBL" id="KEF61192.1"/>
    </source>
</evidence>
<keyword evidence="1" id="KW-0812">Transmembrane</keyword>
<keyword evidence="3" id="KW-1185">Reference proteome</keyword>
<organism evidence="2 3">
    <name type="scientific">Exophiala aquamarina CBS 119918</name>
    <dbReference type="NCBI Taxonomy" id="1182545"/>
    <lineage>
        <taxon>Eukaryota</taxon>
        <taxon>Fungi</taxon>
        <taxon>Dikarya</taxon>
        <taxon>Ascomycota</taxon>
        <taxon>Pezizomycotina</taxon>
        <taxon>Eurotiomycetes</taxon>
        <taxon>Chaetothyriomycetidae</taxon>
        <taxon>Chaetothyriales</taxon>
        <taxon>Herpotrichiellaceae</taxon>
        <taxon>Exophiala</taxon>
    </lineage>
</organism>
<proteinExistence type="predicted"/>
<name>A0A072PN62_9EURO</name>
<dbReference type="PANTHER" id="PTHR38488:SF1">
    <property type="entry name" value="OXIDOREDUCTASE 9.5 KDA SUBUNIT, PUTATIVE (AFU_ORTHOLOGUE AFUA_5G08980)-RELATED"/>
    <property type="match status" value="1"/>
</dbReference>
<dbReference type="PANTHER" id="PTHR38488">
    <property type="entry name" value="OXIDOREDUCTASE 9.5 KDA SUBUNIT, PUTATIVE (AFU_ORTHOLOGUE AFUA_5G08980)-RELATED"/>
    <property type="match status" value="1"/>
</dbReference>
<accession>A0A072PN62</accession>
<dbReference type="CDD" id="cd22903">
    <property type="entry name" value="NI9M"/>
    <property type="match status" value="1"/>
</dbReference>
<evidence type="ECO:0000313" key="3">
    <source>
        <dbReference type="Proteomes" id="UP000027920"/>
    </source>
</evidence>
<dbReference type="EMBL" id="AMGV01000002">
    <property type="protein sequence ID" value="KEF61192.1"/>
    <property type="molecule type" value="Genomic_DNA"/>
</dbReference>
<keyword evidence="1" id="KW-1133">Transmembrane helix</keyword>
<dbReference type="AlphaFoldDB" id="A0A072PN62"/>
<dbReference type="GeneID" id="25277698"/>
<protein>
    <submittedName>
        <fullName evidence="2">NADH dehydrogenase</fullName>
    </submittedName>
</protein>
<dbReference type="VEuPathDB" id="FungiDB:A1O9_02757"/>
<evidence type="ECO:0000256" key="1">
    <source>
        <dbReference type="SAM" id="Phobius"/>
    </source>
</evidence>